<protein>
    <submittedName>
        <fullName evidence="1">Uncharacterized protein</fullName>
    </submittedName>
</protein>
<reference evidence="1" key="2">
    <citation type="journal article" date="2021" name="PeerJ">
        <title>Extensive microbial diversity within the chicken gut microbiome revealed by metagenomics and culture.</title>
        <authorList>
            <person name="Gilroy R."/>
            <person name="Ravi A."/>
            <person name="Getino M."/>
            <person name="Pursley I."/>
            <person name="Horton D.L."/>
            <person name="Alikhan N.F."/>
            <person name="Baker D."/>
            <person name="Gharbi K."/>
            <person name="Hall N."/>
            <person name="Watson M."/>
            <person name="Adriaenssens E.M."/>
            <person name="Foster-Nyarko E."/>
            <person name="Jarju S."/>
            <person name="Secka A."/>
            <person name="Antonio M."/>
            <person name="Oren A."/>
            <person name="Chaudhuri R.R."/>
            <person name="La Ragione R."/>
            <person name="Hildebrand F."/>
            <person name="Pallen M.J."/>
        </authorList>
    </citation>
    <scope>NUCLEOTIDE SEQUENCE</scope>
    <source>
        <strain evidence="1">G3-3990</strain>
    </source>
</reference>
<dbReference type="Proteomes" id="UP000823641">
    <property type="component" value="Unassembled WGS sequence"/>
</dbReference>
<gene>
    <name evidence="1" type="ORF">IAA73_01830</name>
</gene>
<accession>A0A9D9N3Q5</accession>
<organism evidence="1 2">
    <name type="scientific">Candidatus Gallipaludibacter merdavium</name>
    <dbReference type="NCBI Taxonomy" id="2840839"/>
    <lineage>
        <taxon>Bacteria</taxon>
        <taxon>Pseudomonadati</taxon>
        <taxon>Bacteroidota</taxon>
        <taxon>Bacteroidia</taxon>
        <taxon>Bacteroidales</taxon>
        <taxon>Candidatus Gallipaludibacter</taxon>
    </lineage>
</organism>
<name>A0A9D9N3Q5_9BACT</name>
<dbReference type="AlphaFoldDB" id="A0A9D9N3Q5"/>
<dbReference type="EMBL" id="JADIMG010000017">
    <property type="protein sequence ID" value="MBO8459063.1"/>
    <property type="molecule type" value="Genomic_DNA"/>
</dbReference>
<proteinExistence type="predicted"/>
<evidence type="ECO:0000313" key="1">
    <source>
        <dbReference type="EMBL" id="MBO8459063.1"/>
    </source>
</evidence>
<reference evidence="1" key="1">
    <citation type="submission" date="2020-10" db="EMBL/GenBank/DDBJ databases">
        <authorList>
            <person name="Gilroy R."/>
        </authorList>
    </citation>
    <scope>NUCLEOTIDE SEQUENCE</scope>
    <source>
        <strain evidence="1">G3-3990</strain>
    </source>
</reference>
<sequence>MSTTMIFLGVLLSATIPITTNIIHTDLNCAPSFSSARTENRKELEELVNIYEYNLDDKSSVSSSKKKDDLVNFSENSYHFWEYIEGKWYQLSFRSNKRWGTDYRDIKIYRDSGRLLVKYVSYYIDGKVKEWETIELTDNNTYTLTDYKQYLIFTIKTYTYNPRRQYHFVVHKYKIPIDQDNSETMKAESMTWIESPNGNVLDVLYDGHFTLSTYWRVGRAARKVMRK</sequence>
<evidence type="ECO:0000313" key="2">
    <source>
        <dbReference type="Proteomes" id="UP000823641"/>
    </source>
</evidence>
<comment type="caution">
    <text evidence="1">The sequence shown here is derived from an EMBL/GenBank/DDBJ whole genome shotgun (WGS) entry which is preliminary data.</text>
</comment>